<evidence type="ECO:0000313" key="13">
    <source>
        <dbReference type="Proteomes" id="UP000277580"/>
    </source>
</evidence>
<keyword evidence="9 11" id="KW-0472">Membrane</keyword>
<dbReference type="FunCoup" id="A0A3N4KVR1">
    <property type="interactions" value="632"/>
</dbReference>
<comment type="subcellular location">
    <subcellularLocation>
        <location evidence="1">Endoplasmic reticulum membrane</location>
        <topology evidence="1">Single-pass membrane protein</topology>
    </subcellularLocation>
</comment>
<evidence type="ECO:0000256" key="9">
    <source>
        <dbReference type="ARBA" id="ARBA00023136"/>
    </source>
</evidence>
<evidence type="ECO:0000256" key="10">
    <source>
        <dbReference type="ARBA" id="ARBA00023170"/>
    </source>
</evidence>
<accession>A0A3N4KVR1</accession>
<evidence type="ECO:0000256" key="11">
    <source>
        <dbReference type="SAM" id="Phobius"/>
    </source>
</evidence>
<name>A0A3N4KVR1_9PEZI</name>
<evidence type="ECO:0000313" key="12">
    <source>
        <dbReference type="EMBL" id="RPB13342.1"/>
    </source>
</evidence>
<feature type="transmembrane region" description="Helical" evidence="11">
    <location>
        <begin position="34"/>
        <end position="56"/>
    </location>
</feature>
<keyword evidence="6" id="KW-0256">Endoplasmic reticulum</keyword>
<proteinExistence type="inferred from homology"/>
<dbReference type="GO" id="GO:0005789">
    <property type="term" value="C:endoplasmic reticulum membrane"/>
    <property type="evidence" value="ECO:0007669"/>
    <property type="project" value="UniProtKB-SubCell"/>
</dbReference>
<keyword evidence="4 11" id="KW-0812">Transmembrane</keyword>
<evidence type="ECO:0000256" key="1">
    <source>
        <dbReference type="ARBA" id="ARBA00004389"/>
    </source>
</evidence>
<evidence type="ECO:0000256" key="6">
    <source>
        <dbReference type="ARBA" id="ARBA00022824"/>
    </source>
</evidence>
<dbReference type="AlphaFoldDB" id="A0A3N4KVR1"/>
<evidence type="ECO:0000256" key="8">
    <source>
        <dbReference type="ARBA" id="ARBA00023134"/>
    </source>
</evidence>
<keyword evidence="13" id="KW-1185">Reference proteome</keyword>
<dbReference type="OrthoDB" id="41266at2759"/>
<keyword evidence="7 11" id="KW-1133">Transmembrane helix</keyword>
<evidence type="ECO:0000256" key="7">
    <source>
        <dbReference type="ARBA" id="ARBA00022989"/>
    </source>
</evidence>
<comment type="similarity">
    <text evidence="2">Belongs to the SRP receptor beta subunit family.</text>
</comment>
<dbReference type="SUPFAM" id="SSF52540">
    <property type="entry name" value="P-loop containing nucleoside triphosphate hydrolases"/>
    <property type="match status" value="1"/>
</dbReference>
<keyword evidence="10" id="KW-0675">Receptor</keyword>
<evidence type="ECO:0000256" key="2">
    <source>
        <dbReference type="ARBA" id="ARBA00005619"/>
    </source>
</evidence>
<dbReference type="InterPro" id="IPR027417">
    <property type="entry name" value="P-loop_NTPase"/>
</dbReference>
<reference evidence="12 13" key="1">
    <citation type="journal article" date="2018" name="Nat. Ecol. Evol.">
        <title>Pezizomycetes genomes reveal the molecular basis of ectomycorrhizal truffle lifestyle.</title>
        <authorList>
            <person name="Murat C."/>
            <person name="Payen T."/>
            <person name="Noel B."/>
            <person name="Kuo A."/>
            <person name="Morin E."/>
            <person name="Chen J."/>
            <person name="Kohler A."/>
            <person name="Krizsan K."/>
            <person name="Balestrini R."/>
            <person name="Da Silva C."/>
            <person name="Montanini B."/>
            <person name="Hainaut M."/>
            <person name="Levati E."/>
            <person name="Barry K.W."/>
            <person name="Belfiori B."/>
            <person name="Cichocki N."/>
            <person name="Clum A."/>
            <person name="Dockter R.B."/>
            <person name="Fauchery L."/>
            <person name="Guy J."/>
            <person name="Iotti M."/>
            <person name="Le Tacon F."/>
            <person name="Lindquist E.A."/>
            <person name="Lipzen A."/>
            <person name="Malagnac F."/>
            <person name="Mello A."/>
            <person name="Molinier V."/>
            <person name="Miyauchi S."/>
            <person name="Poulain J."/>
            <person name="Riccioni C."/>
            <person name="Rubini A."/>
            <person name="Sitrit Y."/>
            <person name="Splivallo R."/>
            <person name="Traeger S."/>
            <person name="Wang M."/>
            <person name="Zifcakova L."/>
            <person name="Wipf D."/>
            <person name="Zambonelli A."/>
            <person name="Paolocci F."/>
            <person name="Nowrousian M."/>
            <person name="Ottonello S."/>
            <person name="Baldrian P."/>
            <person name="Spatafora J.W."/>
            <person name="Henrissat B."/>
            <person name="Nagy L.G."/>
            <person name="Aury J.M."/>
            <person name="Wincker P."/>
            <person name="Grigoriev I.V."/>
            <person name="Bonfante P."/>
            <person name="Martin F.M."/>
        </authorList>
    </citation>
    <scope>NUCLEOTIDE SEQUENCE [LARGE SCALE GENOMIC DNA]</scope>
    <source>
        <strain evidence="12 13">CCBAS932</strain>
    </source>
</reference>
<dbReference type="InterPro" id="IPR019009">
    <property type="entry name" value="SRP_receptor_beta_su"/>
</dbReference>
<protein>
    <recommendedName>
        <fullName evidence="3">Signal recognition particle receptor subunit beta</fullName>
    </recommendedName>
</protein>
<gene>
    <name evidence="12" type="ORF">P167DRAFT_604962</name>
</gene>
<dbReference type="GO" id="GO:0005525">
    <property type="term" value="F:GTP binding"/>
    <property type="evidence" value="ECO:0007669"/>
    <property type="project" value="UniProtKB-KW"/>
</dbReference>
<dbReference type="Gene3D" id="3.40.50.300">
    <property type="entry name" value="P-loop containing nucleotide triphosphate hydrolases"/>
    <property type="match status" value="1"/>
</dbReference>
<keyword evidence="5" id="KW-0547">Nucleotide-binding</keyword>
<dbReference type="Pfam" id="PF09439">
    <property type="entry name" value="SRPRB"/>
    <property type="match status" value="1"/>
</dbReference>
<evidence type="ECO:0000256" key="5">
    <source>
        <dbReference type="ARBA" id="ARBA00022741"/>
    </source>
</evidence>
<keyword evidence="8" id="KW-0342">GTP-binding</keyword>
<dbReference type="Proteomes" id="UP000277580">
    <property type="component" value="Unassembled WGS sequence"/>
</dbReference>
<sequence length="300" mass="32002">MESSLPSPDATPLLPPPGGADLSSLMASFFNPSLPVLIVTVIVIFLTPLLIHTLIFRSRAATTLPTFLLVGPVGGGKTSLMTAFESETESGKPPPDTRTSQSPLSLECSISAAIAGTSKYRSANDPSMKSYLKFLLSDTPGHGKLRHLALSQISSPVIRGVIFVLDSSLTDIRGTAEYLYDVLLAMQKVASASGATSSQPKRLLIACNKSDVFTALPAGKIQKLLEEEITKMRVSRSKGILDVEDDGEGNEEKEWLGEGGEGPFEFKAMEEVGVEVEVKGGSVEKKDWKEKLSAFIGGCL</sequence>
<organism evidence="12 13">
    <name type="scientific">Morchella conica CCBAS932</name>
    <dbReference type="NCBI Taxonomy" id="1392247"/>
    <lineage>
        <taxon>Eukaryota</taxon>
        <taxon>Fungi</taxon>
        <taxon>Dikarya</taxon>
        <taxon>Ascomycota</taxon>
        <taxon>Pezizomycotina</taxon>
        <taxon>Pezizomycetes</taxon>
        <taxon>Pezizales</taxon>
        <taxon>Morchellaceae</taxon>
        <taxon>Morchella</taxon>
    </lineage>
</organism>
<evidence type="ECO:0000256" key="3">
    <source>
        <dbReference type="ARBA" id="ARBA00020256"/>
    </source>
</evidence>
<dbReference type="InParanoid" id="A0A3N4KVR1"/>
<dbReference type="STRING" id="1392247.A0A3N4KVR1"/>
<dbReference type="EMBL" id="ML119123">
    <property type="protein sequence ID" value="RPB13342.1"/>
    <property type="molecule type" value="Genomic_DNA"/>
</dbReference>
<evidence type="ECO:0000256" key="4">
    <source>
        <dbReference type="ARBA" id="ARBA00022692"/>
    </source>
</evidence>